<dbReference type="InterPro" id="IPR001360">
    <property type="entry name" value="Glyco_hydro_1"/>
</dbReference>
<evidence type="ECO:0000256" key="1">
    <source>
        <dbReference type="ARBA" id="ARBA00010838"/>
    </source>
</evidence>
<accession>A0AB35MHJ8</accession>
<gene>
    <name evidence="5" type="ORF">QQ002_06815</name>
</gene>
<evidence type="ECO:0000313" key="6">
    <source>
        <dbReference type="Proteomes" id="UP001172756"/>
    </source>
</evidence>
<evidence type="ECO:0000256" key="4">
    <source>
        <dbReference type="RuleBase" id="RU003690"/>
    </source>
</evidence>
<comment type="similarity">
    <text evidence="1 4">Belongs to the glycosyl hydrolase 1 family.</text>
</comment>
<dbReference type="PANTHER" id="PTHR10353:SF36">
    <property type="entry name" value="LP05116P"/>
    <property type="match status" value="1"/>
</dbReference>
<protein>
    <submittedName>
        <fullName evidence="5">Family 1 glycosylhydrolase</fullName>
    </submittedName>
</protein>
<dbReference type="RefSeq" id="WP_301160164.1">
    <property type="nucleotide sequence ID" value="NZ_JAUHQB010000004.1"/>
</dbReference>
<evidence type="ECO:0000256" key="2">
    <source>
        <dbReference type="ARBA" id="ARBA00022801"/>
    </source>
</evidence>
<dbReference type="EMBL" id="JAUHQB010000004">
    <property type="protein sequence ID" value="MDN4483248.1"/>
    <property type="molecule type" value="Genomic_DNA"/>
</dbReference>
<dbReference type="AlphaFoldDB" id="A0AB35MHJ8"/>
<organism evidence="5 6">
    <name type="scientific">Demequina lignilytica</name>
    <dbReference type="NCBI Taxonomy" id="3051663"/>
    <lineage>
        <taxon>Bacteria</taxon>
        <taxon>Bacillati</taxon>
        <taxon>Actinomycetota</taxon>
        <taxon>Actinomycetes</taxon>
        <taxon>Micrococcales</taxon>
        <taxon>Demequinaceae</taxon>
        <taxon>Demequina</taxon>
    </lineage>
</organism>
<dbReference type="PRINTS" id="PR00131">
    <property type="entry name" value="GLHYDRLASE1"/>
</dbReference>
<dbReference type="Gene3D" id="3.20.20.80">
    <property type="entry name" value="Glycosidases"/>
    <property type="match status" value="1"/>
</dbReference>
<keyword evidence="2" id="KW-0378">Hydrolase</keyword>
<dbReference type="SUPFAM" id="SSF51445">
    <property type="entry name" value="(Trans)glycosidases"/>
    <property type="match status" value="1"/>
</dbReference>
<comment type="caution">
    <text evidence="5">The sequence shown here is derived from an EMBL/GenBank/DDBJ whole genome shotgun (WGS) entry which is preliminary data.</text>
</comment>
<evidence type="ECO:0000256" key="3">
    <source>
        <dbReference type="ARBA" id="ARBA00023295"/>
    </source>
</evidence>
<reference evidence="5 6" key="1">
    <citation type="submission" date="2023-06" db="EMBL/GenBank/DDBJ databases">
        <title>SYSU T0a273.</title>
        <authorList>
            <person name="Gao L."/>
            <person name="Fang B.-Z."/>
            <person name="Li W.-J."/>
        </authorList>
    </citation>
    <scope>NUCLEOTIDE SEQUENCE [LARGE SCALE GENOMIC DNA]</scope>
    <source>
        <strain evidence="5 6">SYSU T0a273</strain>
    </source>
</reference>
<dbReference type="GO" id="GO:0016052">
    <property type="term" value="P:carbohydrate catabolic process"/>
    <property type="evidence" value="ECO:0007669"/>
    <property type="project" value="TreeGrafter"/>
</dbReference>
<name>A0AB35MHJ8_9MICO</name>
<dbReference type="Proteomes" id="UP001172756">
    <property type="component" value="Unassembled WGS sequence"/>
</dbReference>
<proteinExistence type="inferred from homology"/>
<dbReference type="GO" id="GO:0005829">
    <property type="term" value="C:cytosol"/>
    <property type="evidence" value="ECO:0007669"/>
    <property type="project" value="TreeGrafter"/>
</dbReference>
<sequence>MDHTEPAGAGDTLQDFGPVPAGWVWGTATAAHQIEGGNVGNDWWDWEHTPGSGTRESSGDACDSWHRWFEDLELVKAMGLDAYRFSLEWSRIEPAEGEFSIAALEHYRAILLAAHELGLRASVTLHHFTTPRWMAAQGGWSNPLVVERFQRFADIAAQHLGDQIDMAATLNEPNVVAHAGYIGGQFPPGRPHDWEGFRQASRHLLLGHLAAREALRAGPGDFPVGLTLALPDTVLHADGDLTSPGERVTDLSPDGPRGELGWLTAGQYLDAARDDDYVGVQTYFTEHVGPDGAELPLPSGERVTQMGWPFTPEALGASVRVAAEVARVPVIVTENGVAAAEDAERIEYYSRSLRSLRAAMDDGVDVRGFFAWSLLDNFEWALGFEPTFGLVEVDPVSFARTPKPSAAWLGGLARASRGAHV</sequence>
<dbReference type="GO" id="GO:0008422">
    <property type="term" value="F:beta-glucosidase activity"/>
    <property type="evidence" value="ECO:0007669"/>
    <property type="project" value="TreeGrafter"/>
</dbReference>
<dbReference type="PANTHER" id="PTHR10353">
    <property type="entry name" value="GLYCOSYL HYDROLASE"/>
    <property type="match status" value="1"/>
</dbReference>
<evidence type="ECO:0000313" key="5">
    <source>
        <dbReference type="EMBL" id="MDN4483248.1"/>
    </source>
</evidence>
<keyword evidence="3" id="KW-0326">Glycosidase</keyword>
<dbReference type="InterPro" id="IPR017853">
    <property type="entry name" value="GH"/>
</dbReference>
<dbReference type="Pfam" id="PF00232">
    <property type="entry name" value="Glyco_hydro_1"/>
    <property type="match status" value="2"/>
</dbReference>